<gene>
    <name evidence="1" type="ORF">DCC88_01795</name>
</gene>
<proteinExistence type="predicted"/>
<dbReference type="SUPFAM" id="SSF47240">
    <property type="entry name" value="Ferritin-like"/>
    <property type="match status" value="1"/>
</dbReference>
<evidence type="ECO:0000313" key="1">
    <source>
        <dbReference type="EMBL" id="RDB37059.1"/>
    </source>
</evidence>
<dbReference type="AlphaFoldDB" id="A0A369KQV6"/>
<organism evidence="1 2">
    <name type="scientific">Spirobacillus cienkowskii</name>
    <dbReference type="NCBI Taxonomy" id="495820"/>
    <lineage>
        <taxon>Bacteria</taxon>
        <taxon>Pseudomonadati</taxon>
        <taxon>Bdellovibrionota</taxon>
        <taxon>Oligoflexia</taxon>
        <taxon>Silvanigrellales</taxon>
        <taxon>Spirobacillus</taxon>
    </lineage>
</organism>
<dbReference type="Proteomes" id="UP000253934">
    <property type="component" value="Unassembled WGS sequence"/>
</dbReference>
<protein>
    <submittedName>
        <fullName evidence="1">DUF455 family protein</fullName>
    </submittedName>
</protein>
<name>A0A369KQV6_9BACT</name>
<keyword evidence="2" id="KW-1185">Reference proteome</keyword>
<dbReference type="InterPro" id="IPR009078">
    <property type="entry name" value="Ferritin-like_SF"/>
</dbReference>
<sequence>MSHKLSAIFSNVCNICRVLRIKFMELNEFAEIILFGQNINSDKLLKPINLTDNKKYKAITAPKIPGRPAELKVRDDSAIKKTKFPNREQIYRNEQRGYILHFFANHELLAMEIMALVLLKFPEAPKTFRMGIAKTILEEQNHLSLYIERMHQLGVSFGEIPVNSFFWNCLSSLQSPFEFVTQMSMTFEQANLDYSLFYKNLMLKVEDLITASILEQVYLEEIGHVKHGVSWFHKWKDPNVSDWDAYTNALKYPLTPARAKGILFDEAGRKKSGLSDNYIKKLSLFSTSKGRPPSILFFNPDCEKEIARKNIGFTPSSTIKNLKNDCSSLMQFVASKEDIVLVERIPGNDFLSKIQACGFAIPEWQLVQDNKIILKKFLHNYVSSLKPWGWSPESIAFLKLFKPKMISKSDFQNNIFNEDFFNINIKIIYSKIYSLEVLNKLLNHFENFRNIFPSPDQLPKIAFCYDSTIKIISDFFSANNYSFIVIKAPYGCSGQNMKKVRSCDLTKSESNWIKKILKEQNSLIIEPWFNKVSDLSYQSKITELKEIINIGSTEFLTNQNGQYKGTFVGSKKFHHSLNYKKFFYNNFNNTNGIEEILKAVSTFVGANLLQTNFEGPFGIDAFIYEDKNSTYGYRIKPLCEINPRITMGRVALEISKRIQTGTFAIWVHLRISDILNANFTNISDFIACIEKICPIILDSNTSNTPLIKEGILFTNEALTAKSVLTTLIVGKNVLDTFTSTTGIKIIN</sequence>
<dbReference type="PANTHER" id="PTHR42782:SF2">
    <property type="entry name" value="3-OXOACYL-[ACYL-CARRIER-PROTEIN] SYNTHASE-LIKE PROTEIN"/>
    <property type="match status" value="1"/>
</dbReference>
<evidence type="ECO:0000313" key="2">
    <source>
        <dbReference type="Proteomes" id="UP000253934"/>
    </source>
</evidence>
<dbReference type="Pfam" id="PF04305">
    <property type="entry name" value="DUF455"/>
    <property type="match status" value="1"/>
</dbReference>
<dbReference type="CDD" id="cd00657">
    <property type="entry name" value="Ferritin_like"/>
    <property type="match status" value="1"/>
</dbReference>
<dbReference type="EMBL" id="QOVW01000010">
    <property type="protein sequence ID" value="RDB37059.1"/>
    <property type="molecule type" value="Genomic_DNA"/>
</dbReference>
<dbReference type="PANTHER" id="PTHR42782">
    <property type="entry name" value="SI:CH73-314G15.3"/>
    <property type="match status" value="1"/>
</dbReference>
<accession>A0A369KQV6</accession>
<dbReference type="SUPFAM" id="SSF56059">
    <property type="entry name" value="Glutathione synthetase ATP-binding domain-like"/>
    <property type="match status" value="1"/>
</dbReference>
<comment type="caution">
    <text evidence="1">The sequence shown here is derived from an EMBL/GenBank/DDBJ whole genome shotgun (WGS) entry which is preliminary data.</text>
</comment>
<reference evidence="1" key="1">
    <citation type="submission" date="2018-04" db="EMBL/GenBank/DDBJ databases">
        <title>Draft genome sequence of the Candidatus Spirobacillus cienkowskii, a pathogen of freshwater Daphnia species, reconstructed from hemolymph metagenomic reads.</title>
        <authorList>
            <person name="Bresciani L."/>
            <person name="Lemos L.N."/>
            <person name="Wale N."/>
            <person name="Lin J.Y."/>
            <person name="Fernandes G.R."/>
            <person name="Duffy M.A."/>
            <person name="Rodrigues J.M."/>
        </authorList>
    </citation>
    <scope>NUCLEOTIDE SEQUENCE [LARGE SCALE GENOMIC DNA]</scope>
    <source>
        <strain evidence="1">Binning01</strain>
    </source>
</reference>
<dbReference type="InterPro" id="IPR007402">
    <property type="entry name" value="DUF455"/>
</dbReference>